<dbReference type="Proteomes" id="UP001497392">
    <property type="component" value="Unassembled WGS sequence"/>
</dbReference>
<sequence length="261" mass="29835">MSDLTLKLEDGEYKYYESHLEYKNFPQASVEDARSAIQQEDYMVLDGHVIAPMPLPPASTPEWGPFYLWESSRNPVACKALAEHHKLQLQRMGTMMSEGGYKVLELHNMKNLLELTDGDLCYKGTIDYAVVPCAVSMTDAKWNIRVAFMHHKAKDHQDISTQLSKIYLAKNIHNPQSRSKESCNASRLREYHPRAIMALYAMVFESSAPLDLVVTDGITFDLFRFREDKSVLIYHDLSGTEAYFALSEGLQEDSKYMDMSD</sequence>
<evidence type="ECO:0000313" key="1">
    <source>
        <dbReference type="EMBL" id="CAL5226150.1"/>
    </source>
</evidence>
<reference evidence="1 2" key="1">
    <citation type="submission" date="2024-06" db="EMBL/GenBank/DDBJ databases">
        <authorList>
            <person name="Kraege A."/>
            <person name="Thomma B."/>
        </authorList>
    </citation>
    <scope>NUCLEOTIDE SEQUENCE [LARGE SCALE GENOMIC DNA]</scope>
</reference>
<dbReference type="EMBL" id="CAXHTA020000016">
    <property type="protein sequence ID" value="CAL5226150.1"/>
    <property type="molecule type" value="Genomic_DNA"/>
</dbReference>
<accession>A0ABP1G455</accession>
<organism evidence="1 2">
    <name type="scientific">Coccomyxa viridis</name>
    <dbReference type="NCBI Taxonomy" id="1274662"/>
    <lineage>
        <taxon>Eukaryota</taxon>
        <taxon>Viridiplantae</taxon>
        <taxon>Chlorophyta</taxon>
        <taxon>core chlorophytes</taxon>
        <taxon>Trebouxiophyceae</taxon>
        <taxon>Trebouxiophyceae incertae sedis</taxon>
        <taxon>Coccomyxaceae</taxon>
        <taxon>Coccomyxa</taxon>
    </lineage>
</organism>
<proteinExistence type="predicted"/>
<comment type="caution">
    <text evidence="1">The sequence shown here is derived from an EMBL/GenBank/DDBJ whole genome shotgun (WGS) entry which is preliminary data.</text>
</comment>
<evidence type="ECO:0000313" key="2">
    <source>
        <dbReference type="Proteomes" id="UP001497392"/>
    </source>
</evidence>
<gene>
    <name evidence="1" type="primary">g8972</name>
    <name evidence="1" type="ORF">VP750_LOCUS8056</name>
</gene>
<name>A0ABP1G455_9CHLO</name>
<protein>
    <submittedName>
        <fullName evidence="1">G8972 protein</fullName>
    </submittedName>
</protein>
<keyword evidence="2" id="KW-1185">Reference proteome</keyword>